<feature type="transmembrane region" description="Helical" evidence="7">
    <location>
        <begin position="157"/>
        <end position="180"/>
    </location>
</feature>
<dbReference type="Pfam" id="PF04511">
    <property type="entry name" value="DER1"/>
    <property type="match status" value="1"/>
</dbReference>
<gene>
    <name evidence="8" type="ORF">POCULU_LOCUS190</name>
</gene>
<protein>
    <recommendedName>
        <fullName evidence="7">Derlin</fullName>
    </recommendedName>
</protein>
<comment type="similarity">
    <text evidence="2 7">Belongs to the derlin family.</text>
</comment>
<dbReference type="InterPro" id="IPR035952">
    <property type="entry name" value="Rhomboid-like_sf"/>
</dbReference>
<comment type="subcellular location">
    <subcellularLocation>
        <location evidence="1 7">Endoplasmic reticulum membrane</location>
        <topology evidence="1 7">Multi-pass membrane protein</topology>
    </subcellularLocation>
</comment>
<evidence type="ECO:0000256" key="7">
    <source>
        <dbReference type="RuleBase" id="RU363059"/>
    </source>
</evidence>
<dbReference type="InterPro" id="IPR007599">
    <property type="entry name" value="DER1"/>
</dbReference>
<keyword evidence="4 7" id="KW-0256">Endoplasmic reticulum</keyword>
<evidence type="ECO:0000256" key="1">
    <source>
        <dbReference type="ARBA" id="ARBA00004477"/>
    </source>
</evidence>
<evidence type="ECO:0000256" key="4">
    <source>
        <dbReference type="ARBA" id="ARBA00022824"/>
    </source>
</evidence>
<evidence type="ECO:0000256" key="6">
    <source>
        <dbReference type="ARBA" id="ARBA00023136"/>
    </source>
</evidence>
<name>A0A9N8YUU8_9GLOM</name>
<comment type="caution">
    <text evidence="7">Lacks conserved residue(s) required for the propagation of feature annotation.</text>
</comment>
<proteinExistence type="inferred from homology"/>
<feature type="transmembrane region" description="Helical" evidence="7">
    <location>
        <begin position="255"/>
        <end position="277"/>
    </location>
</feature>
<keyword evidence="3 7" id="KW-0812">Transmembrane</keyword>
<dbReference type="CDD" id="cd22888">
    <property type="entry name" value="CcO_VIIa_fungal"/>
    <property type="match status" value="1"/>
</dbReference>
<dbReference type="PANTHER" id="PTHR11009">
    <property type="entry name" value="DER1-LIKE PROTEIN, DERLIN"/>
    <property type="match status" value="1"/>
</dbReference>
<dbReference type="GO" id="GO:0006950">
    <property type="term" value="P:response to stress"/>
    <property type="evidence" value="ECO:0007669"/>
    <property type="project" value="UniProtKB-ARBA"/>
</dbReference>
<keyword evidence="5 7" id="KW-1133">Transmembrane helix</keyword>
<organism evidence="8 9">
    <name type="scientific">Paraglomus occultum</name>
    <dbReference type="NCBI Taxonomy" id="144539"/>
    <lineage>
        <taxon>Eukaryota</taxon>
        <taxon>Fungi</taxon>
        <taxon>Fungi incertae sedis</taxon>
        <taxon>Mucoromycota</taxon>
        <taxon>Glomeromycotina</taxon>
        <taxon>Glomeromycetes</taxon>
        <taxon>Paraglomerales</taxon>
        <taxon>Paraglomeraceae</taxon>
        <taxon>Paraglomus</taxon>
    </lineage>
</organism>
<evidence type="ECO:0000256" key="2">
    <source>
        <dbReference type="ARBA" id="ARBA00008917"/>
    </source>
</evidence>
<feature type="transmembrane region" description="Helical" evidence="7">
    <location>
        <begin position="133"/>
        <end position="151"/>
    </location>
</feature>
<keyword evidence="6 7" id="KW-0472">Membrane</keyword>
<keyword evidence="9" id="KW-1185">Reference proteome</keyword>
<comment type="function">
    <text evidence="7">May be involved in the degradation of misfolded endoplasmic reticulum (ER) luminal proteins.</text>
</comment>
<reference evidence="8" key="1">
    <citation type="submission" date="2021-06" db="EMBL/GenBank/DDBJ databases">
        <authorList>
            <person name="Kallberg Y."/>
            <person name="Tangrot J."/>
            <person name="Rosling A."/>
        </authorList>
    </citation>
    <scope>NUCLEOTIDE SEQUENCE</scope>
    <source>
        <strain evidence="8">IA702</strain>
    </source>
</reference>
<dbReference type="Proteomes" id="UP000789572">
    <property type="component" value="Unassembled WGS sequence"/>
</dbReference>
<accession>A0A9N8YUU8</accession>
<dbReference type="SUPFAM" id="SSF144091">
    <property type="entry name" value="Rhomboid-like"/>
    <property type="match status" value="1"/>
</dbReference>
<feature type="transmembrane region" description="Helical" evidence="7">
    <location>
        <begin position="29"/>
        <end position="53"/>
    </location>
</feature>
<feature type="transmembrane region" description="Helical" evidence="7">
    <location>
        <begin position="65"/>
        <end position="87"/>
    </location>
</feature>
<comment type="caution">
    <text evidence="8">The sequence shown here is derived from an EMBL/GenBank/DDBJ whole genome shotgun (WGS) entry which is preliminary data.</text>
</comment>
<evidence type="ECO:0000256" key="3">
    <source>
        <dbReference type="ARBA" id="ARBA00022692"/>
    </source>
</evidence>
<sequence length="295" mass="34563">MNQHGQRQQPTFQDEAVFWYRSLPPVTKFLFTTFVVEVFIGTILLSPWYLIFIPENVLKIRYPEVWRLFTAFFFQKFGLNFAFQLYFLYRYSFDLETSKFAGRPADYVFFLLFEAGLILILAGFMISAGFDRLLLLNASLIMAIVYTWSQYNRNTMVALFFGLRFKAPYFPAVLLLYEFLVLQGQVPWDMVLGIVTGYIYHWLKEEYPATGGRLWLTTPRILYRFFPSASSTYSRPYVRYIMAITPIIGKLKKTAILDISIGLGLGIAGGYAFWYGYHVPSVKRREEFKLKLKQQ</sequence>
<dbReference type="GO" id="GO:0005789">
    <property type="term" value="C:endoplasmic reticulum membrane"/>
    <property type="evidence" value="ECO:0007669"/>
    <property type="project" value="UniProtKB-SubCell"/>
</dbReference>
<dbReference type="OrthoDB" id="1716531at2759"/>
<evidence type="ECO:0000313" key="9">
    <source>
        <dbReference type="Proteomes" id="UP000789572"/>
    </source>
</evidence>
<evidence type="ECO:0000256" key="5">
    <source>
        <dbReference type="ARBA" id="ARBA00022989"/>
    </source>
</evidence>
<feature type="transmembrane region" description="Helical" evidence="7">
    <location>
        <begin position="107"/>
        <end position="126"/>
    </location>
</feature>
<evidence type="ECO:0000313" key="8">
    <source>
        <dbReference type="EMBL" id="CAG8454083.1"/>
    </source>
</evidence>
<dbReference type="AlphaFoldDB" id="A0A9N8YUU8"/>
<dbReference type="EMBL" id="CAJVPJ010000009">
    <property type="protein sequence ID" value="CAG8454083.1"/>
    <property type="molecule type" value="Genomic_DNA"/>
</dbReference>